<dbReference type="Gene3D" id="3.30.420.10">
    <property type="entry name" value="Ribonuclease H-like superfamily/Ribonuclease H"/>
    <property type="match status" value="1"/>
</dbReference>
<dbReference type="CDD" id="cd06222">
    <property type="entry name" value="RNase_H_like"/>
    <property type="match status" value="1"/>
</dbReference>
<dbReference type="SUPFAM" id="SSF56672">
    <property type="entry name" value="DNA/RNA polymerases"/>
    <property type="match status" value="1"/>
</dbReference>
<dbReference type="AlphaFoldDB" id="A0A2N9ERK5"/>
<dbReference type="InterPro" id="IPR043502">
    <property type="entry name" value="DNA/RNA_pol_sf"/>
</dbReference>
<dbReference type="CDD" id="cd01650">
    <property type="entry name" value="RT_nLTR_like"/>
    <property type="match status" value="1"/>
</dbReference>
<dbReference type="InterPro" id="IPR044730">
    <property type="entry name" value="RNase_H-like_dom_plant"/>
</dbReference>
<organism evidence="2">
    <name type="scientific">Fagus sylvatica</name>
    <name type="common">Beechnut</name>
    <dbReference type="NCBI Taxonomy" id="28930"/>
    <lineage>
        <taxon>Eukaryota</taxon>
        <taxon>Viridiplantae</taxon>
        <taxon>Streptophyta</taxon>
        <taxon>Embryophyta</taxon>
        <taxon>Tracheophyta</taxon>
        <taxon>Spermatophyta</taxon>
        <taxon>Magnoliopsida</taxon>
        <taxon>eudicotyledons</taxon>
        <taxon>Gunneridae</taxon>
        <taxon>Pentapetalae</taxon>
        <taxon>rosids</taxon>
        <taxon>fabids</taxon>
        <taxon>Fagales</taxon>
        <taxon>Fagaceae</taxon>
        <taxon>Fagus</taxon>
    </lineage>
</organism>
<dbReference type="Pfam" id="PF13966">
    <property type="entry name" value="zf-RVT"/>
    <property type="match status" value="1"/>
</dbReference>
<dbReference type="InterPro" id="IPR026960">
    <property type="entry name" value="RVT-Znf"/>
</dbReference>
<dbReference type="GO" id="GO:0003676">
    <property type="term" value="F:nucleic acid binding"/>
    <property type="evidence" value="ECO:0007669"/>
    <property type="project" value="InterPro"/>
</dbReference>
<evidence type="ECO:0000313" key="2">
    <source>
        <dbReference type="EMBL" id="SPC81456.1"/>
    </source>
</evidence>
<dbReference type="InterPro" id="IPR036397">
    <property type="entry name" value="RNaseH_sf"/>
</dbReference>
<accession>A0A2N9ERK5</accession>
<dbReference type="InterPro" id="IPR002156">
    <property type="entry name" value="RNaseH_domain"/>
</dbReference>
<proteinExistence type="predicted"/>
<feature type="domain" description="Reverse transcriptase" evidence="1">
    <location>
        <begin position="34"/>
        <end position="315"/>
    </location>
</feature>
<dbReference type="SUPFAM" id="SSF53098">
    <property type="entry name" value="Ribonuclease H-like"/>
    <property type="match status" value="1"/>
</dbReference>
<protein>
    <recommendedName>
        <fullName evidence="1">Reverse transcriptase domain-containing protein</fullName>
    </recommendedName>
</protein>
<dbReference type="Pfam" id="PF13456">
    <property type="entry name" value="RVT_3"/>
    <property type="match status" value="1"/>
</dbReference>
<dbReference type="EMBL" id="OIVN01000515">
    <property type="protein sequence ID" value="SPC81456.1"/>
    <property type="molecule type" value="Genomic_DNA"/>
</dbReference>
<dbReference type="PANTHER" id="PTHR33116">
    <property type="entry name" value="REVERSE TRANSCRIPTASE ZINC-BINDING DOMAIN-CONTAINING PROTEIN-RELATED-RELATED"/>
    <property type="match status" value="1"/>
</dbReference>
<evidence type="ECO:0000259" key="1">
    <source>
        <dbReference type="PROSITE" id="PS50878"/>
    </source>
</evidence>
<dbReference type="Pfam" id="PF00078">
    <property type="entry name" value="RVT_1"/>
    <property type="match status" value="1"/>
</dbReference>
<sequence length="937" mass="105528">MNDQKALGNDGLPAMFYKRYWATVGLTVTAAIQSFFSTGKMLKEINNTLLVLIPKNSNPSTVNHFRPISLCNTVYKVISKLLVARVRPVLDKLISPCQSAFIPGKWIAENQITIHELLHSFKRRKVKGGFMALKIDLQKAYDRINWGFLKAVLENFGFPDIFVNWIMECISSVSFSILINGGKSNFFTPTRGLRQGDPLSPYLFILCQEVLSRIIEREHATGSIQGVKMNVGGPSFTNVMYADDIMLFAKASRREAAALNTCLEKYCDWSGQLINRDKSGVIFSKLVSREQKRRLKLELEMKCVKKDAVYLGAPLFTMANKSKDFKFLQDKLEARLKGWRCKCLSWAGRSTLIKSVAHAIPSYTFSSFEVPVKVCDNLDATTRRFWWNPRKESGRYLAWKSWEHLCRPKKFGGHGFRKAKKFNEALLSKLTWLIASGRDSPCMIALHSKYHVDKDWLKKDPIKNASYNWKAIEKLKGLISKGACFLVGDGTSIDVWTDPWVPWLPNFTPIPKTENLSLTPLLVSNLISWDLRAWNLTLLNELFETESVQAILKITIPASPRPDNLVWIADPKGLFSVKSALTTNLGPFEVNNSDTKWYKLWKLKLHERLKVLIWRIGSGILPTKANIVSRLGSGDALCPLCSVDVESIDHLFFKCSITRAIWFGSRWALHSDLLSFPDCTDIVNFVCDPPSCSHHSSNSIATSTFFSIRIALTLECIWNMRNQVVHNGTNINLLSMITALDNCIEEHSLAWSPHPSQTQANHIVWEPPPPQVVKLNVDAALAANITTLAVTARDHCGNVLKAWAKPLNSNDSLEAEAAVILWAVELALSEKYCNIIVESDAQLCIDALTGPGDAVDWKIRVLCSNTKLLALSFMSCSFVWVRRDANHMAHSLAKAAPFLTLPFHYNQEALPPFCSRGLEKGPPLCFCYFFLMNSHVC</sequence>
<reference evidence="2" key="1">
    <citation type="submission" date="2018-02" db="EMBL/GenBank/DDBJ databases">
        <authorList>
            <person name="Cohen D.B."/>
            <person name="Kent A.D."/>
        </authorList>
    </citation>
    <scope>NUCLEOTIDE SEQUENCE</scope>
</reference>
<dbReference type="InterPro" id="IPR000477">
    <property type="entry name" value="RT_dom"/>
</dbReference>
<dbReference type="InterPro" id="IPR012337">
    <property type="entry name" value="RNaseH-like_sf"/>
</dbReference>
<gene>
    <name evidence="2" type="ORF">FSB_LOCUS9338</name>
</gene>
<dbReference type="PANTHER" id="PTHR33116:SF86">
    <property type="entry name" value="REVERSE TRANSCRIPTASE DOMAIN-CONTAINING PROTEIN"/>
    <property type="match status" value="1"/>
</dbReference>
<name>A0A2N9ERK5_FAGSY</name>
<dbReference type="GO" id="GO:0004523">
    <property type="term" value="F:RNA-DNA hybrid ribonuclease activity"/>
    <property type="evidence" value="ECO:0007669"/>
    <property type="project" value="InterPro"/>
</dbReference>
<dbReference type="PROSITE" id="PS50878">
    <property type="entry name" value="RT_POL"/>
    <property type="match status" value="1"/>
</dbReference>